<keyword evidence="3" id="KW-1185">Reference proteome</keyword>
<dbReference type="Proteomes" id="UP000044841">
    <property type="component" value="Unassembled WGS sequence"/>
</dbReference>
<keyword evidence="1" id="KW-1133">Transmembrane helix</keyword>
<keyword evidence="1" id="KW-0472">Membrane</keyword>
<gene>
    <name evidence="2" type="ORF">RSOLAG22IIIB_01288</name>
</gene>
<proteinExistence type="predicted"/>
<evidence type="ECO:0000313" key="2">
    <source>
        <dbReference type="EMBL" id="CUA73771.1"/>
    </source>
</evidence>
<feature type="transmembrane region" description="Helical" evidence="1">
    <location>
        <begin position="259"/>
        <end position="276"/>
    </location>
</feature>
<name>A0A0K6G5K1_9AGAM</name>
<sequence>MDNSSETIHAVKEDPTAMVASDIVNNRNSSNATVQPASGPRALRARPSLFALHEPSIILDLTGANIRLQIGNTVIKTHERRLEKFARLRELIKEARQEDAQNDTLTIILDGNKQLVEDFRNMFELINASSIDQADCEVATLVSAARIAAPSAYGYEPLYHYCIDKLEGLSLGPMERVRVARALGNELWEKAACEDLSKRKEPITKEEALTLGLDAYWRIASDREKRKGVTFERMLAGIEDATRVVSAARQRSMPALKRLFICVSLGFWLLYFLLWFNSGTRAVQFLIAIDASNVAII</sequence>
<reference evidence="2 3" key="1">
    <citation type="submission" date="2015-07" db="EMBL/GenBank/DDBJ databases">
        <authorList>
            <person name="Noorani M."/>
        </authorList>
    </citation>
    <scope>NUCLEOTIDE SEQUENCE [LARGE SCALE GENOMIC DNA]</scope>
    <source>
        <strain evidence="2">BBA 69670</strain>
    </source>
</reference>
<keyword evidence="1" id="KW-0812">Transmembrane</keyword>
<evidence type="ECO:0008006" key="4">
    <source>
        <dbReference type="Google" id="ProtNLM"/>
    </source>
</evidence>
<evidence type="ECO:0000256" key="1">
    <source>
        <dbReference type="SAM" id="Phobius"/>
    </source>
</evidence>
<dbReference type="EMBL" id="CYGV01001400">
    <property type="protein sequence ID" value="CUA73771.1"/>
    <property type="molecule type" value="Genomic_DNA"/>
</dbReference>
<evidence type="ECO:0000313" key="3">
    <source>
        <dbReference type="Proteomes" id="UP000044841"/>
    </source>
</evidence>
<dbReference type="AlphaFoldDB" id="A0A0K6G5K1"/>
<protein>
    <recommendedName>
        <fullName evidence="4">BTB domain-containing protein</fullName>
    </recommendedName>
</protein>
<accession>A0A0K6G5K1</accession>
<organism evidence="2 3">
    <name type="scientific">Rhizoctonia solani</name>
    <dbReference type="NCBI Taxonomy" id="456999"/>
    <lineage>
        <taxon>Eukaryota</taxon>
        <taxon>Fungi</taxon>
        <taxon>Dikarya</taxon>
        <taxon>Basidiomycota</taxon>
        <taxon>Agaricomycotina</taxon>
        <taxon>Agaricomycetes</taxon>
        <taxon>Cantharellales</taxon>
        <taxon>Ceratobasidiaceae</taxon>
        <taxon>Rhizoctonia</taxon>
    </lineage>
</organism>